<dbReference type="AlphaFoldDB" id="A0A5B7FD07"/>
<dbReference type="EMBL" id="VSRR010006231">
    <property type="protein sequence ID" value="MPC44332.1"/>
    <property type="molecule type" value="Genomic_DNA"/>
</dbReference>
<evidence type="ECO:0000313" key="2">
    <source>
        <dbReference type="EMBL" id="MPC44332.1"/>
    </source>
</evidence>
<evidence type="ECO:0000256" key="1">
    <source>
        <dbReference type="SAM" id="MobiDB-lite"/>
    </source>
</evidence>
<protein>
    <submittedName>
        <fullName evidence="2">Uncharacterized protein</fullName>
    </submittedName>
</protein>
<feature type="region of interest" description="Disordered" evidence="1">
    <location>
        <begin position="66"/>
        <end position="90"/>
    </location>
</feature>
<evidence type="ECO:0000313" key="3">
    <source>
        <dbReference type="Proteomes" id="UP000324222"/>
    </source>
</evidence>
<sequence>MAVSPAVSAAAQDTPAGVQECLEIALLTNACKYGVRVNLGRANEGLKVRLPSLRRFHAEFTTTAETWTEGAMTGQTDSEESGGPSSIALK</sequence>
<name>A0A5B7FD07_PORTR</name>
<comment type="caution">
    <text evidence="2">The sequence shown here is derived from an EMBL/GenBank/DDBJ whole genome shotgun (WGS) entry which is preliminary data.</text>
</comment>
<dbReference type="Proteomes" id="UP000324222">
    <property type="component" value="Unassembled WGS sequence"/>
</dbReference>
<gene>
    <name evidence="2" type="ORF">E2C01_038005</name>
</gene>
<proteinExistence type="predicted"/>
<organism evidence="2 3">
    <name type="scientific">Portunus trituberculatus</name>
    <name type="common">Swimming crab</name>
    <name type="synonym">Neptunus trituberculatus</name>
    <dbReference type="NCBI Taxonomy" id="210409"/>
    <lineage>
        <taxon>Eukaryota</taxon>
        <taxon>Metazoa</taxon>
        <taxon>Ecdysozoa</taxon>
        <taxon>Arthropoda</taxon>
        <taxon>Crustacea</taxon>
        <taxon>Multicrustacea</taxon>
        <taxon>Malacostraca</taxon>
        <taxon>Eumalacostraca</taxon>
        <taxon>Eucarida</taxon>
        <taxon>Decapoda</taxon>
        <taxon>Pleocyemata</taxon>
        <taxon>Brachyura</taxon>
        <taxon>Eubrachyura</taxon>
        <taxon>Portunoidea</taxon>
        <taxon>Portunidae</taxon>
        <taxon>Portuninae</taxon>
        <taxon>Portunus</taxon>
    </lineage>
</organism>
<reference evidence="2 3" key="1">
    <citation type="submission" date="2019-05" db="EMBL/GenBank/DDBJ databases">
        <title>Another draft genome of Portunus trituberculatus and its Hox gene families provides insights of decapod evolution.</title>
        <authorList>
            <person name="Jeong J.-H."/>
            <person name="Song I."/>
            <person name="Kim S."/>
            <person name="Choi T."/>
            <person name="Kim D."/>
            <person name="Ryu S."/>
            <person name="Kim W."/>
        </authorList>
    </citation>
    <scope>NUCLEOTIDE SEQUENCE [LARGE SCALE GENOMIC DNA]</scope>
    <source>
        <tissue evidence="2">Muscle</tissue>
    </source>
</reference>
<keyword evidence="3" id="KW-1185">Reference proteome</keyword>
<accession>A0A5B7FD07</accession>